<reference evidence="2" key="1">
    <citation type="submission" date="2023-10" db="EMBL/GenBank/DDBJ databases">
        <title>Genome of Potential pathogenic bacteria in Crohn's disease.</title>
        <authorList>
            <person name="Rodriguez-Palacios A."/>
        </authorList>
    </citation>
    <scope>NUCLEOTIDE SEQUENCE</scope>
    <source>
        <strain evidence="2">CavFT-hAR62</strain>
    </source>
</reference>
<dbReference type="EMBL" id="JAWDEV010000004">
    <property type="protein sequence ID" value="MDU0269463.1"/>
    <property type="molecule type" value="Genomic_DNA"/>
</dbReference>
<dbReference type="AlphaFoldDB" id="A0AAE4LSQ4"/>
<dbReference type="SUPFAM" id="SSF103481">
    <property type="entry name" value="Multidrug resistance efflux transporter EmrE"/>
    <property type="match status" value="1"/>
</dbReference>
<evidence type="ECO:0000313" key="2">
    <source>
        <dbReference type="EMBL" id="MDU0269463.1"/>
    </source>
</evidence>
<dbReference type="RefSeq" id="WP_054349625.1">
    <property type="nucleotide sequence ID" value="NZ_BAABZF010000001.1"/>
</dbReference>
<feature type="transmembrane region" description="Helical" evidence="1">
    <location>
        <begin position="91"/>
        <end position="109"/>
    </location>
</feature>
<feature type="transmembrane region" description="Helical" evidence="1">
    <location>
        <begin position="6"/>
        <end position="26"/>
    </location>
</feature>
<gene>
    <name evidence="2" type="ORF">RVH45_06025</name>
</gene>
<accession>A0AAE4LSQ4</accession>
<dbReference type="InterPro" id="IPR037185">
    <property type="entry name" value="EmrE-like"/>
</dbReference>
<feature type="transmembrane region" description="Helical" evidence="1">
    <location>
        <begin position="38"/>
        <end position="56"/>
    </location>
</feature>
<dbReference type="Proteomes" id="UP001181086">
    <property type="component" value="Unassembled WGS sequence"/>
</dbReference>
<comment type="caution">
    <text evidence="2">The sequence shown here is derived from an EMBL/GenBank/DDBJ whole genome shotgun (WGS) entry which is preliminary data.</text>
</comment>
<feature type="transmembrane region" description="Helical" evidence="1">
    <location>
        <begin position="62"/>
        <end position="84"/>
    </location>
</feature>
<proteinExistence type="predicted"/>
<sequence>MDSLPATTIGLFLIATMFSLGATAIWPRTQGFTRPIPTALSILMQVICLVLMNRIVDSGVELSFLVPLNGAFSPLVMIFVGVFLYKEKASVWKIAVLLTACVLIGFANFL</sequence>
<dbReference type="Gene3D" id="1.10.3730.20">
    <property type="match status" value="1"/>
</dbReference>
<organism evidence="2 3">
    <name type="scientific">Phocaeicola dorei</name>
    <dbReference type="NCBI Taxonomy" id="357276"/>
    <lineage>
        <taxon>Bacteria</taxon>
        <taxon>Pseudomonadati</taxon>
        <taxon>Bacteroidota</taxon>
        <taxon>Bacteroidia</taxon>
        <taxon>Bacteroidales</taxon>
        <taxon>Bacteroidaceae</taxon>
        <taxon>Phocaeicola</taxon>
    </lineage>
</organism>
<keyword evidence="1" id="KW-1133">Transmembrane helix</keyword>
<evidence type="ECO:0000256" key="1">
    <source>
        <dbReference type="SAM" id="Phobius"/>
    </source>
</evidence>
<name>A0AAE4LSQ4_9BACT</name>
<evidence type="ECO:0000313" key="3">
    <source>
        <dbReference type="Proteomes" id="UP001181086"/>
    </source>
</evidence>
<keyword evidence="1" id="KW-0472">Membrane</keyword>
<protein>
    <submittedName>
        <fullName evidence="2">Uncharacterized protein</fullName>
    </submittedName>
</protein>
<keyword evidence="1" id="KW-0812">Transmembrane</keyword>